<dbReference type="InterPro" id="IPR044925">
    <property type="entry name" value="His-Me_finger_sf"/>
</dbReference>
<dbReference type="Gene3D" id="3.40.570.10">
    <property type="entry name" value="Extracellular Endonuclease, subunit A"/>
    <property type="match status" value="1"/>
</dbReference>
<proteinExistence type="predicted"/>
<dbReference type="GO" id="GO:0016787">
    <property type="term" value="F:hydrolase activity"/>
    <property type="evidence" value="ECO:0007669"/>
    <property type="project" value="InterPro"/>
</dbReference>
<dbReference type="EMBL" id="JAYKXH010000017">
    <property type="protein sequence ID" value="KAK7139486.1"/>
    <property type="molecule type" value="Genomic_DNA"/>
</dbReference>
<dbReference type="InterPro" id="IPR044929">
    <property type="entry name" value="DNA/RNA_non-sp_Endonuclease_sf"/>
</dbReference>
<feature type="domain" description="DNA/RNA non-specific endonuclease/pyrophosphatase/phosphodiesterase" evidence="2">
    <location>
        <begin position="1"/>
        <end position="169"/>
    </location>
</feature>
<feature type="domain" description="ENPP1-3/EXOG-like endonuclease/phosphodiesterase" evidence="1">
    <location>
        <begin position="1"/>
        <end position="169"/>
    </location>
</feature>
<dbReference type="InterPro" id="IPR020821">
    <property type="entry name" value="ENPP1-3/EXOG-like_nuc-like"/>
</dbReference>
<protein>
    <recommendedName>
        <fullName evidence="5">Endonuclease domain-containing 1 protein-like</fullName>
    </recommendedName>
</protein>
<gene>
    <name evidence="3" type="ORF">R3I93_016580</name>
</gene>
<keyword evidence="4" id="KW-1185">Reference proteome</keyword>
<dbReference type="InterPro" id="IPR039015">
    <property type="entry name" value="ENDOD1"/>
</dbReference>
<comment type="caution">
    <text evidence="3">The sequence shown here is derived from an EMBL/GenBank/DDBJ whole genome shotgun (WGS) entry which is preliminary data.</text>
</comment>
<dbReference type="GO" id="GO:0003676">
    <property type="term" value="F:nucleic acid binding"/>
    <property type="evidence" value="ECO:0007669"/>
    <property type="project" value="InterPro"/>
</dbReference>
<sequence>MVEPQLDPAVDDMTVPYANQAISEDYMNNSYKMSRGHLFPSGHASDNVTAESTFTLTNVVPQKFTFNGGSWNRMEKEISDIMNKHCYDNNNVLAHVLTGAIPGKDKLNGKVNIPSHMWMAFCCYNSTGHSYVSQAYWAPNVDEDIEKGKTIITKSLQELQEFLSQQLGKKVQLFNNNCTKKA</sequence>
<name>A0AAN9CKB4_9TELE</name>
<reference evidence="3 4" key="1">
    <citation type="submission" date="2024-02" db="EMBL/GenBank/DDBJ databases">
        <title>Chromosome-level genome assembly of the Eurasian Minnow (Phoxinus phoxinus).</title>
        <authorList>
            <person name="Oriowo T.O."/>
            <person name="Martin S."/>
            <person name="Stange M."/>
            <person name="Chrysostomakis Y."/>
            <person name="Brown T."/>
            <person name="Winkler S."/>
            <person name="Kukowka S."/>
            <person name="Myers E.W."/>
            <person name="Bohne A."/>
        </authorList>
    </citation>
    <scope>NUCLEOTIDE SEQUENCE [LARGE SCALE GENOMIC DNA]</scope>
    <source>
        <strain evidence="3">ZFMK-TIS-60720</strain>
        <tissue evidence="3">Whole Organism</tissue>
    </source>
</reference>
<dbReference type="PANTHER" id="PTHR21472:SF15">
    <property type="entry name" value="ENDONUCLEASE DOMAIN-CONTAINING 1 PROTEIN-RELATED"/>
    <property type="match status" value="1"/>
</dbReference>
<evidence type="ECO:0000313" key="4">
    <source>
        <dbReference type="Proteomes" id="UP001364617"/>
    </source>
</evidence>
<dbReference type="GO" id="GO:0046872">
    <property type="term" value="F:metal ion binding"/>
    <property type="evidence" value="ECO:0007669"/>
    <property type="project" value="InterPro"/>
</dbReference>
<evidence type="ECO:0000259" key="1">
    <source>
        <dbReference type="SMART" id="SM00477"/>
    </source>
</evidence>
<dbReference type="AlphaFoldDB" id="A0AAN9CKB4"/>
<evidence type="ECO:0008006" key="5">
    <source>
        <dbReference type="Google" id="ProtNLM"/>
    </source>
</evidence>
<dbReference type="SMART" id="SM00892">
    <property type="entry name" value="Endonuclease_NS"/>
    <property type="match status" value="1"/>
</dbReference>
<accession>A0AAN9CKB4</accession>
<dbReference type="PANTHER" id="PTHR21472">
    <property type="entry name" value="ENDONUCLEASE DOMAIN-CONTAINING 1 PROTEIN ENDOD1"/>
    <property type="match status" value="1"/>
</dbReference>
<evidence type="ECO:0000313" key="3">
    <source>
        <dbReference type="EMBL" id="KAK7139486.1"/>
    </source>
</evidence>
<dbReference type="SUPFAM" id="SSF54060">
    <property type="entry name" value="His-Me finger endonucleases"/>
    <property type="match status" value="1"/>
</dbReference>
<evidence type="ECO:0000259" key="2">
    <source>
        <dbReference type="SMART" id="SM00892"/>
    </source>
</evidence>
<dbReference type="Proteomes" id="UP001364617">
    <property type="component" value="Unassembled WGS sequence"/>
</dbReference>
<organism evidence="3 4">
    <name type="scientific">Phoxinus phoxinus</name>
    <name type="common">Eurasian minnow</name>
    <dbReference type="NCBI Taxonomy" id="58324"/>
    <lineage>
        <taxon>Eukaryota</taxon>
        <taxon>Metazoa</taxon>
        <taxon>Chordata</taxon>
        <taxon>Craniata</taxon>
        <taxon>Vertebrata</taxon>
        <taxon>Euteleostomi</taxon>
        <taxon>Actinopterygii</taxon>
        <taxon>Neopterygii</taxon>
        <taxon>Teleostei</taxon>
        <taxon>Ostariophysi</taxon>
        <taxon>Cypriniformes</taxon>
        <taxon>Leuciscidae</taxon>
        <taxon>Phoxininae</taxon>
        <taxon>Phoxinus</taxon>
    </lineage>
</organism>
<dbReference type="Pfam" id="PF01223">
    <property type="entry name" value="Endonuclease_NS"/>
    <property type="match status" value="1"/>
</dbReference>
<dbReference type="InterPro" id="IPR001604">
    <property type="entry name" value="Endo_G_ENPP1-like_dom"/>
</dbReference>
<dbReference type="SMART" id="SM00477">
    <property type="entry name" value="NUC"/>
    <property type="match status" value="1"/>
</dbReference>